<feature type="domain" description="Triacylglycerol lipase N-terminal" evidence="1">
    <location>
        <begin position="3"/>
        <end position="75"/>
    </location>
</feature>
<dbReference type="AlphaFoldDB" id="A0A498JHH9"/>
<gene>
    <name evidence="2" type="ORF">DVH24_011905</name>
</gene>
<name>A0A498JHH9_MALDO</name>
<evidence type="ECO:0000313" key="3">
    <source>
        <dbReference type="Proteomes" id="UP000290289"/>
    </source>
</evidence>
<evidence type="ECO:0000313" key="2">
    <source>
        <dbReference type="EMBL" id="RXH92881.1"/>
    </source>
</evidence>
<dbReference type="InterPro" id="IPR021771">
    <property type="entry name" value="Triacylglycerol_lipase_N"/>
</dbReference>
<dbReference type="InterPro" id="IPR050301">
    <property type="entry name" value="NTE"/>
</dbReference>
<accession>A0A498JHH9</accession>
<dbReference type="GO" id="GO:0006629">
    <property type="term" value="P:lipid metabolic process"/>
    <property type="evidence" value="ECO:0007669"/>
    <property type="project" value="InterPro"/>
</dbReference>
<proteinExistence type="predicted"/>
<dbReference type="PANTHER" id="PTHR14226:SF10">
    <property type="entry name" value="TRIACYLGLYCEROL LIPASE 4-RELATED"/>
    <property type="match status" value="1"/>
</dbReference>
<dbReference type="Proteomes" id="UP000290289">
    <property type="component" value="Chromosome 7"/>
</dbReference>
<dbReference type="GO" id="GO:0004806">
    <property type="term" value="F:triacylglycerol lipase activity"/>
    <property type="evidence" value="ECO:0007669"/>
    <property type="project" value="InterPro"/>
</dbReference>
<dbReference type="InterPro" id="IPR016035">
    <property type="entry name" value="Acyl_Trfase/lysoPLipase"/>
</dbReference>
<dbReference type="EMBL" id="RDQH01000333">
    <property type="protein sequence ID" value="RXH92881.1"/>
    <property type="molecule type" value="Genomic_DNA"/>
</dbReference>
<organism evidence="2 3">
    <name type="scientific">Malus domestica</name>
    <name type="common">Apple</name>
    <name type="synonym">Pyrus malus</name>
    <dbReference type="NCBI Taxonomy" id="3750"/>
    <lineage>
        <taxon>Eukaryota</taxon>
        <taxon>Viridiplantae</taxon>
        <taxon>Streptophyta</taxon>
        <taxon>Embryophyta</taxon>
        <taxon>Tracheophyta</taxon>
        <taxon>Spermatophyta</taxon>
        <taxon>Magnoliopsida</taxon>
        <taxon>eudicotyledons</taxon>
        <taxon>Gunneridae</taxon>
        <taxon>Pentapetalae</taxon>
        <taxon>rosids</taxon>
        <taxon>fabids</taxon>
        <taxon>Rosales</taxon>
        <taxon>Rosaceae</taxon>
        <taxon>Amygdaloideae</taxon>
        <taxon>Maleae</taxon>
        <taxon>Malus</taxon>
    </lineage>
</organism>
<keyword evidence="3" id="KW-1185">Reference proteome</keyword>
<protein>
    <recommendedName>
        <fullName evidence="1">Triacylglycerol lipase N-terminal domain-containing protein</fullName>
    </recommendedName>
</protein>
<comment type="caution">
    <text evidence="2">The sequence shown here is derived from an EMBL/GenBank/DDBJ whole genome shotgun (WGS) entry which is preliminary data.</text>
</comment>
<dbReference type="SUPFAM" id="SSF52151">
    <property type="entry name" value="FabD/lysophospholipase-like"/>
    <property type="match status" value="1"/>
</dbReference>
<evidence type="ECO:0000259" key="1">
    <source>
        <dbReference type="Pfam" id="PF11815"/>
    </source>
</evidence>
<sequence>MAYRRKFWRNMMRSALTYEEWVHATRMLDKETPKMNESDLYDEEVVRNKLQELHHRREEGSLRDIMFCMRADLARISDSWHSLQFFDQMGGIFTVVKRVMTREAVHEIRQLQMMLRHLTSNPTFQEAYDMTVTASRAIPGLFEAQELIAKDRSGEIVPYHPPFILGPDEGLMPVRRWRDGSLEIDLRIMQLKELFNINHFIVSQANPHIAPLLRLKEFVIACGGNFAAKAARMSTGRGRCSTSYGSISLGRTWAWRGSCCWKLERVY</sequence>
<dbReference type="STRING" id="3750.A0A498JHH9"/>
<reference evidence="2 3" key="1">
    <citation type="submission" date="2018-10" db="EMBL/GenBank/DDBJ databases">
        <title>A high-quality apple genome assembly.</title>
        <authorList>
            <person name="Hu J."/>
        </authorList>
    </citation>
    <scope>NUCLEOTIDE SEQUENCE [LARGE SCALE GENOMIC DNA]</scope>
    <source>
        <strain evidence="3">cv. HFTH1</strain>
        <tissue evidence="2">Young leaf</tissue>
    </source>
</reference>
<dbReference type="PANTHER" id="PTHR14226">
    <property type="entry name" value="NEUROPATHY TARGET ESTERASE/SWISS CHEESE D.MELANOGASTER"/>
    <property type="match status" value="1"/>
</dbReference>
<dbReference type="Pfam" id="PF11815">
    <property type="entry name" value="DUF3336"/>
    <property type="match status" value="1"/>
</dbReference>